<evidence type="ECO:0000256" key="4">
    <source>
        <dbReference type="SAM" id="SignalP"/>
    </source>
</evidence>
<evidence type="ECO:0000313" key="7">
    <source>
        <dbReference type="Proteomes" id="UP000800097"/>
    </source>
</evidence>
<evidence type="ECO:0000259" key="5">
    <source>
        <dbReference type="PROSITE" id="PS51782"/>
    </source>
</evidence>
<dbReference type="InterPro" id="IPR036779">
    <property type="entry name" value="LysM_dom_sf"/>
</dbReference>
<dbReference type="AlphaFoldDB" id="A0A6A6JL00"/>
<keyword evidence="2" id="KW-0843">Virulence</keyword>
<evidence type="ECO:0000313" key="6">
    <source>
        <dbReference type="EMBL" id="KAF2275569.1"/>
    </source>
</evidence>
<keyword evidence="7" id="KW-1185">Reference proteome</keyword>
<feature type="compositionally biased region" description="Gly residues" evidence="3">
    <location>
        <begin position="352"/>
        <end position="362"/>
    </location>
</feature>
<dbReference type="Proteomes" id="UP000800097">
    <property type="component" value="Unassembled WGS sequence"/>
</dbReference>
<dbReference type="InterPro" id="IPR018392">
    <property type="entry name" value="LysM"/>
</dbReference>
<dbReference type="PROSITE" id="PS51782">
    <property type="entry name" value="LYSM"/>
    <property type="match status" value="2"/>
</dbReference>
<feature type="region of interest" description="Disordered" evidence="3">
    <location>
        <begin position="335"/>
        <end position="366"/>
    </location>
</feature>
<dbReference type="OrthoDB" id="5985073at2759"/>
<reference evidence="6" key="1">
    <citation type="journal article" date="2020" name="Stud. Mycol.">
        <title>101 Dothideomycetes genomes: a test case for predicting lifestyles and emergence of pathogens.</title>
        <authorList>
            <person name="Haridas S."/>
            <person name="Albert R."/>
            <person name="Binder M."/>
            <person name="Bloem J."/>
            <person name="Labutti K."/>
            <person name="Salamov A."/>
            <person name="Andreopoulos B."/>
            <person name="Baker S."/>
            <person name="Barry K."/>
            <person name="Bills G."/>
            <person name="Bluhm B."/>
            <person name="Cannon C."/>
            <person name="Castanera R."/>
            <person name="Culley D."/>
            <person name="Daum C."/>
            <person name="Ezra D."/>
            <person name="Gonzalez J."/>
            <person name="Henrissat B."/>
            <person name="Kuo A."/>
            <person name="Liang C."/>
            <person name="Lipzen A."/>
            <person name="Lutzoni F."/>
            <person name="Magnuson J."/>
            <person name="Mondo S."/>
            <person name="Nolan M."/>
            <person name="Ohm R."/>
            <person name="Pangilinan J."/>
            <person name="Park H.-J."/>
            <person name="Ramirez L."/>
            <person name="Alfaro M."/>
            <person name="Sun H."/>
            <person name="Tritt A."/>
            <person name="Yoshinaga Y."/>
            <person name="Zwiers L.-H."/>
            <person name="Turgeon B."/>
            <person name="Goodwin S."/>
            <person name="Spatafora J."/>
            <person name="Crous P."/>
            <person name="Grigoriev I."/>
        </authorList>
    </citation>
    <scope>NUCLEOTIDE SEQUENCE</scope>
    <source>
        <strain evidence="6">CBS 379.55</strain>
    </source>
</reference>
<dbReference type="PANTHER" id="PTHR34997:SF16">
    <property type="entry name" value="LYSM DOMAIN-CONTAINING PROTEIN"/>
    <property type="match status" value="1"/>
</dbReference>
<evidence type="ECO:0000256" key="1">
    <source>
        <dbReference type="ARBA" id="ARBA00022669"/>
    </source>
</evidence>
<dbReference type="PANTHER" id="PTHR34997">
    <property type="entry name" value="AM15"/>
    <property type="match status" value="1"/>
</dbReference>
<dbReference type="GO" id="GO:0008061">
    <property type="term" value="F:chitin binding"/>
    <property type="evidence" value="ECO:0007669"/>
    <property type="project" value="UniProtKB-KW"/>
</dbReference>
<sequence length="469" mass="49758">MALIRFFLSVTLYFLLATPLSAGVVPLLNRRQTATGFSLVPDGALKGAALATLCEQVLYQSINCNNFTKTLNEPKYHHSLNDTALTNSVCAPSCGTALARARTRIAGACATTPELVPGFPALALIDKVYTGWNETCLKDTATSAFCNDIIDSWTPVAKLEDMPKAQLCSYCYGAKLKLMRSSPYSGYDSHFAVMLDFVNQNCGGTAAPSQPLPSPIQVNETSPICSSGKTYKTKTGDTCDSVALSNSVSSATLYYTNPNLLDCANITEGLTLCLPLECRTYTVQKNDRCVPVAVEHGSTWQDLVAWNAGIDAQCSNLYGATPSFGTTICVSPPGGKLNPETPTNSTLPPGNGNTGGHGGSGDGYAKEIVDPPAGTVASGTTSKCGDYIQAHASTGCAAMIAPYAMTMDLFLAVNPSLKSVAECTSNLRDGVWYCLHPVKWWNNTASTDISIQAPPKSITSKRVWIPMSD</sequence>
<dbReference type="InterPro" id="IPR052210">
    <property type="entry name" value="LysM1-like"/>
</dbReference>
<name>A0A6A6JL00_WESOR</name>
<dbReference type="RefSeq" id="XP_033653108.1">
    <property type="nucleotide sequence ID" value="XM_033801904.1"/>
</dbReference>
<feature type="compositionally biased region" description="Low complexity" evidence="3">
    <location>
        <begin position="341"/>
        <end position="351"/>
    </location>
</feature>
<feature type="domain" description="LysM" evidence="5">
    <location>
        <begin position="229"/>
        <end position="274"/>
    </location>
</feature>
<dbReference type="SMART" id="SM00257">
    <property type="entry name" value="LysM"/>
    <property type="match status" value="2"/>
</dbReference>
<evidence type="ECO:0000256" key="2">
    <source>
        <dbReference type="ARBA" id="ARBA00023026"/>
    </source>
</evidence>
<keyword evidence="1" id="KW-0147">Chitin-binding</keyword>
<gene>
    <name evidence="6" type="ORF">EI97DRAFT_474839</name>
</gene>
<feature type="signal peptide" evidence="4">
    <location>
        <begin position="1"/>
        <end position="22"/>
    </location>
</feature>
<dbReference type="Pfam" id="PF01476">
    <property type="entry name" value="LysM"/>
    <property type="match status" value="2"/>
</dbReference>
<dbReference type="CDD" id="cd00118">
    <property type="entry name" value="LysM"/>
    <property type="match status" value="1"/>
</dbReference>
<keyword evidence="4" id="KW-0732">Signal</keyword>
<organism evidence="6 7">
    <name type="scientific">Westerdykella ornata</name>
    <dbReference type="NCBI Taxonomy" id="318751"/>
    <lineage>
        <taxon>Eukaryota</taxon>
        <taxon>Fungi</taxon>
        <taxon>Dikarya</taxon>
        <taxon>Ascomycota</taxon>
        <taxon>Pezizomycotina</taxon>
        <taxon>Dothideomycetes</taxon>
        <taxon>Pleosporomycetidae</taxon>
        <taxon>Pleosporales</taxon>
        <taxon>Sporormiaceae</taxon>
        <taxon>Westerdykella</taxon>
    </lineage>
</organism>
<feature type="domain" description="LysM" evidence="5">
    <location>
        <begin position="279"/>
        <end position="330"/>
    </location>
</feature>
<protein>
    <recommendedName>
        <fullName evidence="5">LysM domain-containing protein</fullName>
    </recommendedName>
</protein>
<accession>A0A6A6JL00</accession>
<proteinExistence type="predicted"/>
<feature type="chain" id="PRO_5025557506" description="LysM domain-containing protein" evidence="4">
    <location>
        <begin position="23"/>
        <end position="469"/>
    </location>
</feature>
<dbReference type="EMBL" id="ML986496">
    <property type="protein sequence ID" value="KAF2275569.1"/>
    <property type="molecule type" value="Genomic_DNA"/>
</dbReference>
<dbReference type="Gene3D" id="3.10.350.10">
    <property type="entry name" value="LysM domain"/>
    <property type="match status" value="2"/>
</dbReference>
<dbReference type="GeneID" id="54555079"/>
<dbReference type="SUPFAM" id="SSF54106">
    <property type="entry name" value="LysM domain"/>
    <property type="match status" value="2"/>
</dbReference>
<evidence type="ECO:0000256" key="3">
    <source>
        <dbReference type="SAM" id="MobiDB-lite"/>
    </source>
</evidence>